<proteinExistence type="predicted"/>
<reference evidence="2" key="1">
    <citation type="submission" date="2019-10" db="EMBL/GenBank/DDBJ databases">
        <authorList>
            <person name="Soares A.E.R."/>
            <person name="Aleixo A."/>
            <person name="Schneider P."/>
            <person name="Miyaki C.Y."/>
            <person name="Schneider M.P."/>
            <person name="Mello C."/>
            <person name="Vasconcelos A.T.R."/>
        </authorList>
    </citation>
    <scope>NUCLEOTIDE SEQUENCE</scope>
    <source>
        <tissue evidence="2">Muscle</tissue>
    </source>
</reference>
<gene>
    <name evidence="2" type="ORF">WISP_138422</name>
</gene>
<evidence type="ECO:0000313" key="3">
    <source>
        <dbReference type="Proteomes" id="UP001145742"/>
    </source>
</evidence>
<feature type="compositionally biased region" description="Polar residues" evidence="1">
    <location>
        <begin position="1"/>
        <end position="10"/>
    </location>
</feature>
<protein>
    <recommendedName>
        <fullName evidence="4">Rna-directed dna polymerase from mobile element jockey-like</fullName>
    </recommendedName>
</protein>
<evidence type="ECO:0000313" key="2">
    <source>
        <dbReference type="EMBL" id="KAJ7405743.1"/>
    </source>
</evidence>
<dbReference type="Proteomes" id="UP001145742">
    <property type="component" value="Unassembled WGS sequence"/>
</dbReference>
<dbReference type="PANTHER" id="PTHR33395:SF22">
    <property type="entry name" value="REVERSE TRANSCRIPTASE DOMAIN-CONTAINING PROTEIN"/>
    <property type="match status" value="1"/>
</dbReference>
<evidence type="ECO:0008006" key="4">
    <source>
        <dbReference type="Google" id="ProtNLM"/>
    </source>
</evidence>
<name>A0ABQ9CMY0_9PASS</name>
<keyword evidence="3" id="KW-1185">Reference proteome</keyword>
<comment type="caution">
    <text evidence="2">The sequence shown here is derived from an EMBL/GenBank/DDBJ whole genome shotgun (WGS) entry which is preliminary data.</text>
</comment>
<evidence type="ECO:0000256" key="1">
    <source>
        <dbReference type="SAM" id="MobiDB-lite"/>
    </source>
</evidence>
<dbReference type="EMBL" id="WHWB01034693">
    <property type="protein sequence ID" value="KAJ7405743.1"/>
    <property type="molecule type" value="Genomic_DNA"/>
</dbReference>
<organism evidence="2 3">
    <name type="scientific">Willisornis vidua</name>
    <name type="common">Xingu scale-backed antbird</name>
    <dbReference type="NCBI Taxonomy" id="1566151"/>
    <lineage>
        <taxon>Eukaryota</taxon>
        <taxon>Metazoa</taxon>
        <taxon>Chordata</taxon>
        <taxon>Craniata</taxon>
        <taxon>Vertebrata</taxon>
        <taxon>Euteleostomi</taxon>
        <taxon>Archelosauria</taxon>
        <taxon>Archosauria</taxon>
        <taxon>Dinosauria</taxon>
        <taxon>Saurischia</taxon>
        <taxon>Theropoda</taxon>
        <taxon>Coelurosauria</taxon>
        <taxon>Aves</taxon>
        <taxon>Neognathae</taxon>
        <taxon>Neoaves</taxon>
        <taxon>Telluraves</taxon>
        <taxon>Australaves</taxon>
        <taxon>Passeriformes</taxon>
        <taxon>Thamnophilidae</taxon>
        <taxon>Willisornis</taxon>
    </lineage>
</organism>
<sequence length="241" mass="27353">MGKLPLNTTGFEPINPKNKGENSCTKAQLELKLVRNVGVNENSFFKYINGSRQHRNIIGPLQEEDGHLTNSDRDKAEVFNAFFACVFNTDDGPRGSQWPELEGHDCENDQLPVNPEIVQDMLLQLDPYKSMGLDGIHLKMLKELADAITKPLLIILELSWESGEVPADWKLTNVAPVFKKGKKEDPRNYRPVSLTKVPDKATEKIGLGNFEKHLKDKNYHQSQSAQLHERKVLHMKPDFLL</sequence>
<accession>A0ABQ9CMY0</accession>
<dbReference type="PANTHER" id="PTHR33395">
    <property type="entry name" value="TRANSCRIPTASE, PUTATIVE-RELATED-RELATED"/>
    <property type="match status" value="1"/>
</dbReference>
<feature type="region of interest" description="Disordered" evidence="1">
    <location>
        <begin position="1"/>
        <end position="22"/>
    </location>
</feature>